<reference evidence="3" key="1">
    <citation type="submission" date="2016-10" db="EMBL/GenBank/DDBJ databases">
        <authorList>
            <person name="Varghese N."/>
            <person name="Submissions S."/>
        </authorList>
    </citation>
    <scope>NUCLEOTIDE SEQUENCE [LARGE SCALE GENOMIC DNA]</scope>
    <source>
        <strain evidence="3">DSM 217</strain>
    </source>
</reference>
<proteinExistence type="predicted"/>
<name>A0A1H3AJ23_THIRO</name>
<evidence type="ECO:0008006" key="4">
    <source>
        <dbReference type="Google" id="ProtNLM"/>
    </source>
</evidence>
<evidence type="ECO:0000313" key="3">
    <source>
        <dbReference type="Proteomes" id="UP000198816"/>
    </source>
</evidence>
<feature type="chain" id="PRO_5011552731" description="Conjugal transfer pilus assembly protein TraV" evidence="1">
    <location>
        <begin position="26"/>
        <end position="81"/>
    </location>
</feature>
<dbReference type="EMBL" id="FNNZ01000020">
    <property type="protein sequence ID" value="SDX29623.1"/>
    <property type="molecule type" value="Genomic_DNA"/>
</dbReference>
<evidence type="ECO:0000313" key="2">
    <source>
        <dbReference type="EMBL" id="SDX29623.1"/>
    </source>
</evidence>
<feature type="signal peptide" evidence="1">
    <location>
        <begin position="1"/>
        <end position="25"/>
    </location>
</feature>
<organism evidence="2 3">
    <name type="scientific">Thiocapsa roseopersicina</name>
    <dbReference type="NCBI Taxonomy" id="1058"/>
    <lineage>
        <taxon>Bacteria</taxon>
        <taxon>Pseudomonadati</taxon>
        <taxon>Pseudomonadota</taxon>
        <taxon>Gammaproteobacteria</taxon>
        <taxon>Chromatiales</taxon>
        <taxon>Chromatiaceae</taxon>
        <taxon>Thiocapsa</taxon>
    </lineage>
</organism>
<gene>
    <name evidence="2" type="ORF">SAMN05421783_1206</name>
</gene>
<dbReference type="Proteomes" id="UP000198816">
    <property type="component" value="Unassembled WGS sequence"/>
</dbReference>
<keyword evidence="3" id="KW-1185">Reference proteome</keyword>
<accession>A0A1H3AJ23</accession>
<dbReference type="RefSeq" id="WP_093035480.1">
    <property type="nucleotide sequence ID" value="NZ_FNNZ01000020.1"/>
</dbReference>
<protein>
    <recommendedName>
        <fullName evidence="4">Conjugal transfer pilus assembly protein TraV</fullName>
    </recommendedName>
</protein>
<keyword evidence="1" id="KW-0732">Signal</keyword>
<dbReference type="STRING" id="1058.SAMN05421783_1206"/>
<evidence type="ECO:0000256" key="1">
    <source>
        <dbReference type="SAM" id="SignalP"/>
    </source>
</evidence>
<dbReference type="OrthoDB" id="5771409at2"/>
<dbReference type="AlphaFoldDB" id="A0A1H3AJ23"/>
<sequence length="81" mass="8231">MIHATPLLLCAALLGGCASGNPEYACPGYPGKPLCLPPSAVYSLSDGVGSPPASIARPLPMETDSGFAAGSGWAWTTRLRD</sequence>